<dbReference type="AlphaFoldDB" id="A0A0F9PHB9"/>
<proteinExistence type="predicted"/>
<sequence>MPIFRQRQALAGLLLFKATFIIRHRDISVIKRLLPFVLLFAMSFSIQADDTHSMLTGKNVLILYKKDDILSKKIAAYYADKRSVPSSQQLGIQLDSNSSTLSRSQFNQLEKTIQPHLSKNIKVILLTWTKPYRVKCMSITSAVTLGFDEQYCSHNADHQTGCHPTKNSPLFNISRSKANQSPPWRLSMMLSGENFEQAKALIDRGIEADGSDPVGDAYLVRTQDANRSTRWPIFKQLVSLWPRYKGITLHYVDDRYRVKGSSVNHKNQLMFYFTGLPQVPDINTNHYLPGAIADHLTSAGGNGIGEGGQMKTYRWLEAGATASYGTVIEPCNYPEKFPNPRILLPNYMTGDHLIQAYWKSVQQPGEGLFVGEPLARPWSAK</sequence>
<gene>
    <name evidence="1" type="ORF">LCGC14_0842910</name>
</gene>
<dbReference type="InterPro" id="IPR022265">
    <property type="entry name" value="CHP03790"/>
</dbReference>
<organism evidence="1">
    <name type="scientific">marine sediment metagenome</name>
    <dbReference type="NCBI Taxonomy" id="412755"/>
    <lineage>
        <taxon>unclassified sequences</taxon>
        <taxon>metagenomes</taxon>
        <taxon>ecological metagenomes</taxon>
    </lineage>
</organism>
<protein>
    <recommendedName>
        <fullName evidence="2">TIGR03790 family protein</fullName>
    </recommendedName>
</protein>
<dbReference type="NCBIfam" id="TIGR03790">
    <property type="entry name" value="TIGR03790 family protein"/>
    <property type="match status" value="1"/>
</dbReference>
<dbReference type="EMBL" id="LAZR01002478">
    <property type="protein sequence ID" value="KKN29554.1"/>
    <property type="molecule type" value="Genomic_DNA"/>
</dbReference>
<accession>A0A0F9PHB9</accession>
<name>A0A0F9PHB9_9ZZZZ</name>
<reference evidence="1" key="1">
    <citation type="journal article" date="2015" name="Nature">
        <title>Complex archaea that bridge the gap between prokaryotes and eukaryotes.</title>
        <authorList>
            <person name="Spang A."/>
            <person name="Saw J.H."/>
            <person name="Jorgensen S.L."/>
            <person name="Zaremba-Niedzwiedzka K."/>
            <person name="Martijn J."/>
            <person name="Lind A.E."/>
            <person name="van Eijk R."/>
            <person name="Schleper C."/>
            <person name="Guy L."/>
            <person name="Ettema T.J."/>
        </authorList>
    </citation>
    <scope>NUCLEOTIDE SEQUENCE</scope>
</reference>
<evidence type="ECO:0000313" key="1">
    <source>
        <dbReference type="EMBL" id="KKN29554.1"/>
    </source>
</evidence>
<comment type="caution">
    <text evidence="1">The sequence shown here is derived from an EMBL/GenBank/DDBJ whole genome shotgun (WGS) entry which is preliminary data.</text>
</comment>
<evidence type="ECO:0008006" key="2">
    <source>
        <dbReference type="Google" id="ProtNLM"/>
    </source>
</evidence>